<evidence type="ECO:0000313" key="2">
    <source>
        <dbReference type="EMBL" id="ANW03912.1"/>
    </source>
</evidence>
<feature type="transmembrane region" description="Helical" evidence="1">
    <location>
        <begin position="60"/>
        <end position="80"/>
    </location>
</feature>
<evidence type="ECO:0000256" key="1">
    <source>
        <dbReference type="SAM" id="Phobius"/>
    </source>
</evidence>
<dbReference type="Pfam" id="PF06532">
    <property type="entry name" value="NrsF"/>
    <property type="match status" value="1"/>
</dbReference>
<sequence>MRKTSELIDTLVESATPVRRLAPPLWRTCIWLALAALILALLCVVHGVRPDLSMRLRQPVFVVSMFGALATAVLAALASFKLNLPESPRRWLLLPLPGFAVWVSTIGYGCLTDWVSMSPDGIRMGEAARCFATLLMTSVPLSVVMLIMLRYAAPLRPTMVSTVGGLAVAAMTSFALSLLHSLDATIMILIWNLGMAALIAGMASALGRPMLAWAAGRVMPLLPPQLSKPQ</sequence>
<dbReference type="EMBL" id="CP016428">
    <property type="protein sequence ID" value="ANW03912.1"/>
    <property type="molecule type" value="Genomic_DNA"/>
</dbReference>
<organism evidence="2 3">
    <name type="scientific">Bradyrhizobium icense</name>
    <dbReference type="NCBI Taxonomy" id="1274631"/>
    <lineage>
        <taxon>Bacteria</taxon>
        <taxon>Pseudomonadati</taxon>
        <taxon>Pseudomonadota</taxon>
        <taxon>Alphaproteobacteria</taxon>
        <taxon>Hyphomicrobiales</taxon>
        <taxon>Nitrobacteraceae</taxon>
        <taxon>Bradyrhizobium</taxon>
    </lineage>
</organism>
<keyword evidence="3" id="KW-1185">Reference proteome</keyword>
<dbReference type="KEGG" id="bic:LMTR13_31000"/>
<proteinExistence type="predicted"/>
<name>A0A1B1UM66_9BRAD</name>
<accession>A0A1B1UM66</accession>
<keyword evidence="1" id="KW-0812">Transmembrane</keyword>
<feature type="transmembrane region" description="Helical" evidence="1">
    <location>
        <begin position="25"/>
        <end position="48"/>
    </location>
</feature>
<reference evidence="2 3" key="1">
    <citation type="submission" date="2016-07" db="EMBL/GenBank/DDBJ databases">
        <title>Complete genome sequence of Bradyrhizobium icense LMTR 13T, a potential inoculant strain isolated from lima bean (Phaseolus lunatus) in Peru.</title>
        <authorList>
            <person name="Ormeno-Orrillo E."/>
            <person name="Duran D."/>
            <person name="Rogel M.A."/>
            <person name="Rey L."/>
            <person name="Imperial J."/>
            <person name="Ruiz-Argueso T."/>
            <person name="Martinez-Romero E."/>
        </authorList>
    </citation>
    <scope>NUCLEOTIDE SEQUENCE [LARGE SCALE GENOMIC DNA]</scope>
    <source>
        <strain evidence="2 3">LMTR 13</strain>
    </source>
</reference>
<dbReference type="STRING" id="1274631.LMTR13_31000"/>
<dbReference type="InterPro" id="IPR009495">
    <property type="entry name" value="NrsF"/>
</dbReference>
<feature type="transmembrane region" description="Helical" evidence="1">
    <location>
        <begin position="131"/>
        <end position="153"/>
    </location>
</feature>
<evidence type="ECO:0008006" key="4">
    <source>
        <dbReference type="Google" id="ProtNLM"/>
    </source>
</evidence>
<evidence type="ECO:0000313" key="3">
    <source>
        <dbReference type="Proteomes" id="UP000092839"/>
    </source>
</evidence>
<dbReference type="OrthoDB" id="6024860at2"/>
<feature type="transmembrane region" description="Helical" evidence="1">
    <location>
        <begin position="186"/>
        <end position="206"/>
    </location>
</feature>
<dbReference type="AlphaFoldDB" id="A0A1B1UM66"/>
<dbReference type="RefSeq" id="WP_065731076.1">
    <property type="nucleotide sequence ID" value="NZ_CP016428.1"/>
</dbReference>
<keyword evidence="1" id="KW-0472">Membrane</keyword>
<dbReference type="Proteomes" id="UP000092839">
    <property type="component" value="Chromosome"/>
</dbReference>
<protein>
    <recommendedName>
        <fullName evidence="4">DUF1109 domain-containing protein</fullName>
    </recommendedName>
</protein>
<gene>
    <name evidence="2" type="ORF">LMTR13_31000</name>
</gene>
<feature type="transmembrane region" description="Helical" evidence="1">
    <location>
        <begin position="159"/>
        <end position="179"/>
    </location>
</feature>
<keyword evidence="1" id="KW-1133">Transmembrane helix</keyword>
<feature type="transmembrane region" description="Helical" evidence="1">
    <location>
        <begin position="92"/>
        <end position="111"/>
    </location>
</feature>